<dbReference type="GO" id="GO:0043565">
    <property type="term" value="F:sequence-specific DNA binding"/>
    <property type="evidence" value="ECO:0007669"/>
    <property type="project" value="InterPro"/>
</dbReference>
<evidence type="ECO:0000256" key="3">
    <source>
        <dbReference type="ARBA" id="ARBA00023125"/>
    </source>
</evidence>
<dbReference type="InterPro" id="IPR009057">
    <property type="entry name" value="Homeodomain-like_sf"/>
</dbReference>
<dbReference type="InterPro" id="IPR018060">
    <property type="entry name" value="HTH_AraC"/>
</dbReference>
<dbReference type="InterPro" id="IPR020449">
    <property type="entry name" value="Tscrpt_reg_AraC-type_HTH"/>
</dbReference>
<dbReference type="Pfam" id="PF02311">
    <property type="entry name" value="AraC_binding"/>
    <property type="match status" value="1"/>
</dbReference>
<keyword evidence="2" id="KW-0805">Transcription regulation</keyword>
<dbReference type="SMR" id="A0A380A0Y9"/>
<dbReference type="Gene3D" id="1.10.10.60">
    <property type="entry name" value="Homeodomain-like"/>
    <property type="match status" value="1"/>
</dbReference>
<dbReference type="SMART" id="SM00342">
    <property type="entry name" value="HTH_ARAC"/>
    <property type="match status" value="1"/>
</dbReference>
<keyword evidence="4" id="KW-0010">Activator</keyword>
<dbReference type="SUPFAM" id="SSF46689">
    <property type="entry name" value="Homeodomain-like"/>
    <property type="match status" value="1"/>
</dbReference>
<dbReference type="InterPro" id="IPR003313">
    <property type="entry name" value="AraC-bd"/>
</dbReference>
<evidence type="ECO:0000259" key="6">
    <source>
        <dbReference type="PROSITE" id="PS01124"/>
    </source>
</evidence>
<proteinExistence type="predicted"/>
<dbReference type="CDD" id="cd06124">
    <property type="entry name" value="cupin_NimR-like_N"/>
    <property type="match status" value="1"/>
</dbReference>
<accession>A0A380A0Y9</accession>
<evidence type="ECO:0000313" key="8">
    <source>
        <dbReference type="Proteomes" id="UP000254069"/>
    </source>
</evidence>
<organism evidence="7 8">
    <name type="scientific">Shewanella algae</name>
    <dbReference type="NCBI Taxonomy" id="38313"/>
    <lineage>
        <taxon>Bacteria</taxon>
        <taxon>Pseudomonadati</taxon>
        <taxon>Pseudomonadota</taxon>
        <taxon>Gammaproteobacteria</taxon>
        <taxon>Alteromonadales</taxon>
        <taxon>Shewanellaceae</taxon>
        <taxon>Shewanella</taxon>
    </lineage>
</organism>
<dbReference type="Proteomes" id="UP000254069">
    <property type="component" value="Unassembled WGS sequence"/>
</dbReference>
<evidence type="ECO:0000256" key="5">
    <source>
        <dbReference type="ARBA" id="ARBA00023163"/>
    </source>
</evidence>
<dbReference type="PRINTS" id="PR00032">
    <property type="entry name" value="HTHARAC"/>
</dbReference>
<sequence>MANIYHPPEQHPGDGLQVFFYYQQFSPDTLTPMHSHVWGQLQLSRGGLMELVAQGRRFMSLSQCGIWIPAGVKHESYMRRCVQYSSMNVPLELAARLPKHICLLELSPIAEAILMDLNSRGVELAHTPEDQRLLKVLLDQLSQAREVQPFLPVTDHPMLQAIAAELEAEPEGGRSFAAWANTLGTTERTLARLCQARLGMNYTEWRQRYRFIHSLQLLRQAISVKEVALTLGYHQTSPFISLFRKYAGCTPQAYRQQLAQGSALVLP</sequence>
<evidence type="ECO:0000256" key="2">
    <source>
        <dbReference type="ARBA" id="ARBA00023015"/>
    </source>
</evidence>
<dbReference type="RefSeq" id="WP_045282706.1">
    <property type="nucleotide sequence ID" value="NZ_CP076374.1"/>
</dbReference>
<keyword evidence="8" id="KW-1185">Reference proteome</keyword>
<keyword evidence="1" id="KW-0678">Repressor</keyword>
<keyword evidence="5" id="KW-0804">Transcription</keyword>
<dbReference type="PROSITE" id="PS01124">
    <property type="entry name" value="HTH_ARAC_FAMILY_2"/>
    <property type="match status" value="1"/>
</dbReference>
<name>A0A380A0Y9_9GAMM</name>
<dbReference type="PANTHER" id="PTHR11019">
    <property type="entry name" value="HTH-TYPE TRANSCRIPTIONAL REGULATOR NIMR"/>
    <property type="match status" value="1"/>
</dbReference>
<evidence type="ECO:0000256" key="1">
    <source>
        <dbReference type="ARBA" id="ARBA00022491"/>
    </source>
</evidence>
<reference evidence="7 8" key="1">
    <citation type="submission" date="2018-06" db="EMBL/GenBank/DDBJ databases">
        <authorList>
            <consortium name="Pathogen Informatics"/>
            <person name="Doyle S."/>
        </authorList>
    </citation>
    <scope>NUCLEOTIDE SEQUENCE [LARGE SCALE GENOMIC DNA]</scope>
    <source>
        <strain evidence="7 8">NCTC10738</strain>
    </source>
</reference>
<dbReference type="FunFam" id="1.10.10.60:FF:000132">
    <property type="entry name" value="AraC family transcriptional regulator"/>
    <property type="match status" value="1"/>
</dbReference>
<keyword evidence="3" id="KW-0238">DNA-binding</keyword>
<dbReference type="EMBL" id="UGYO01000001">
    <property type="protein sequence ID" value="SUI71233.1"/>
    <property type="molecule type" value="Genomic_DNA"/>
</dbReference>
<dbReference type="AlphaFoldDB" id="A0A380A0Y9"/>
<dbReference type="GO" id="GO:0003700">
    <property type="term" value="F:DNA-binding transcription factor activity"/>
    <property type="evidence" value="ECO:0007669"/>
    <property type="project" value="InterPro"/>
</dbReference>
<dbReference type="Pfam" id="PF12833">
    <property type="entry name" value="HTH_18"/>
    <property type="match status" value="1"/>
</dbReference>
<dbReference type="SUPFAM" id="SSF51182">
    <property type="entry name" value="RmlC-like cupins"/>
    <property type="match status" value="1"/>
</dbReference>
<protein>
    <submittedName>
        <fullName evidence="7">HTH-type transcriptional repressor of iron proteins A</fullName>
    </submittedName>
</protein>
<feature type="domain" description="HTH araC/xylS-type" evidence="6">
    <location>
        <begin position="156"/>
        <end position="257"/>
    </location>
</feature>
<evidence type="ECO:0000256" key="4">
    <source>
        <dbReference type="ARBA" id="ARBA00023159"/>
    </source>
</evidence>
<evidence type="ECO:0000313" key="7">
    <source>
        <dbReference type="EMBL" id="SUI71233.1"/>
    </source>
</evidence>
<dbReference type="InterPro" id="IPR011051">
    <property type="entry name" value="RmlC_Cupin_sf"/>
</dbReference>
<gene>
    <name evidence="7" type="primary">ripA_2</name>
    <name evidence="7" type="ORF">NCTC10738_02143</name>
</gene>
<dbReference type="PANTHER" id="PTHR11019:SF190">
    <property type="entry name" value="ARAC-FAMILY REGULATORY PROTEIN"/>
    <property type="match status" value="1"/>
</dbReference>